<dbReference type="EMBL" id="JBHSIU010000130">
    <property type="protein sequence ID" value="MFC5007981.1"/>
    <property type="molecule type" value="Genomic_DNA"/>
</dbReference>
<dbReference type="PROSITE" id="PS51387">
    <property type="entry name" value="FAD_PCMH"/>
    <property type="match status" value="1"/>
</dbReference>
<dbReference type="Pfam" id="PF01565">
    <property type="entry name" value="FAD_binding_4"/>
    <property type="match status" value="1"/>
</dbReference>
<dbReference type="PROSITE" id="PS00862">
    <property type="entry name" value="OX2_COVAL_FAD"/>
    <property type="match status" value="1"/>
</dbReference>
<organism evidence="7 8">
    <name type="scientific">Dactylosporangium cerinum</name>
    <dbReference type="NCBI Taxonomy" id="1434730"/>
    <lineage>
        <taxon>Bacteria</taxon>
        <taxon>Bacillati</taxon>
        <taxon>Actinomycetota</taxon>
        <taxon>Actinomycetes</taxon>
        <taxon>Micromonosporales</taxon>
        <taxon>Micromonosporaceae</taxon>
        <taxon>Dactylosporangium</taxon>
    </lineage>
</organism>
<dbReference type="SUPFAM" id="SSF56176">
    <property type="entry name" value="FAD-binding/transporter-associated domain-like"/>
    <property type="match status" value="1"/>
</dbReference>
<keyword evidence="4" id="KW-0274">FAD</keyword>
<sequence>MTTVSNALRGLCGGALHLPGDPGYDTARTPWNVAVDQRPAAVAYPADAAEVAAVVRAAAGAGLRVAAQGTGHNAGPLGPLDDVILLRTSAMTGVTVTGRTARVEAGALWIDVVEQATPHGLAALHGSSPDVGVVGYSLGGGMGWYSRALGLQSNALTAAELVTADGTLVRVDAEHEPELFWALRGGGGNFGVVTAVEFDLFPIRTAYAGLLAWDWQEAARVLPAWLDWAATAPDEVTTALRLLQLPPLPQLPPDLQGRRLLVVDGAVLGAAGPDVVAPLRALSPFLDTFADAPAASLIRLHLDPEGPTPTVSRTSLLGDLPAAAVDALLAAAGPDSGTSLLVPAELRQLGGALGRPAPGGGALSSLNGAFALFSCGIAATPELGAAAAADGGRVVSALAPWATGSQYLNFAEEPVAADSAFEPAALRRLRAVRAAVDPSGLFVANHVI</sequence>
<evidence type="ECO:0000256" key="3">
    <source>
        <dbReference type="ARBA" id="ARBA00022630"/>
    </source>
</evidence>
<dbReference type="InterPro" id="IPR006094">
    <property type="entry name" value="Oxid_FAD_bind_N"/>
</dbReference>
<dbReference type="Gene3D" id="3.40.462.20">
    <property type="match status" value="1"/>
</dbReference>
<evidence type="ECO:0000256" key="5">
    <source>
        <dbReference type="ARBA" id="ARBA00023002"/>
    </source>
</evidence>
<dbReference type="InterPro" id="IPR050416">
    <property type="entry name" value="FAD-linked_Oxidoreductase"/>
</dbReference>
<evidence type="ECO:0000256" key="4">
    <source>
        <dbReference type="ARBA" id="ARBA00022827"/>
    </source>
</evidence>
<proteinExistence type="inferred from homology"/>
<keyword evidence="5" id="KW-0560">Oxidoreductase</keyword>
<feature type="domain" description="FAD-binding PCMH-type" evidence="6">
    <location>
        <begin position="35"/>
        <end position="203"/>
    </location>
</feature>
<comment type="cofactor">
    <cofactor evidence="1">
        <name>FAD</name>
        <dbReference type="ChEBI" id="CHEBI:57692"/>
    </cofactor>
</comment>
<gene>
    <name evidence="7" type="ORF">ACFPIJ_60490</name>
</gene>
<dbReference type="PANTHER" id="PTHR42973">
    <property type="entry name" value="BINDING OXIDOREDUCTASE, PUTATIVE (AFU_ORTHOLOGUE AFUA_1G17690)-RELATED"/>
    <property type="match status" value="1"/>
</dbReference>
<evidence type="ECO:0000256" key="2">
    <source>
        <dbReference type="ARBA" id="ARBA00005466"/>
    </source>
</evidence>
<comment type="caution">
    <text evidence="7">The sequence shown here is derived from an EMBL/GenBank/DDBJ whole genome shotgun (WGS) entry which is preliminary data.</text>
</comment>
<dbReference type="PANTHER" id="PTHR42973:SF39">
    <property type="entry name" value="FAD-BINDING PCMH-TYPE DOMAIN-CONTAINING PROTEIN"/>
    <property type="match status" value="1"/>
</dbReference>
<accession>A0ABV9WKT2</accession>
<dbReference type="Gene3D" id="3.30.465.10">
    <property type="match status" value="1"/>
</dbReference>
<protein>
    <submittedName>
        <fullName evidence="7">FAD-binding oxidoreductase</fullName>
    </submittedName>
</protein>
<dbReference type="InterPro" id="IPR016167">
    <property type="entry name" value="FAD-bd_PCMH_sub1"/>
</dbReference>
<dbReference type="InterPro" id="IPR036318">
    <property type="entry name" value="FAD-bd_PCMH-like_sf"/>
</dbReference>
<dbReference type="RefSeq" id="WP_380128623.1">
    <property type="nucleotide sequence ID" value="NZ_JBHSIU010000130.1"/>
</dbReference>
<dbReference type="Proteomes" id="UP001595912">
    <property type="component" value="Unassembled WGS sequence"/>
</dbReference>
<evidence type="ECO:0000313" key="8">
    <source>
        <dbReference type="Proteomes" id="UP001595912"/>
    </source>
</evidence>
<keyword evidence="3" id="KW-0285">Flavoprotein</keyword>
<evidence type="ECO:0000313" key="7">
    <source>
        <dbReference type="EMBL" id="MFC5007981.1"/>
    </source>
</evidence>
<dbReference type="InterPro" id="IPR016169">
    <property type="entry name" value="FAD-bd_PCMH_sub2"/>
</dbReference>
<reference evidence="8" key="1">
    <citation type="journal article" date="2019" name="Int. J. Syst. Evol. Microbiol.">
        <title>The Global Catalogue of Microorganisms (GCM) 10K type strain sequencing project: providing services to taxonomists for standard genome sequencing and annotation.</title>
        <authorList>
            <consortium name="The Broad Institute Genomics Platform"/>
            <consortium name="The Broad Institute Genome Sequencing Center for Infectious Disease"/>
            <person name="Wu L."/>
            <person name="Ma J."/>
        </authorList>
    </citation>
    <scope>NUCLEOTIDE SEQUENCE [LARGE SCALE GENOMIC DNA]</scope>
    <source>
        <strain evidence="8">CGMCC 4.7152</strain>
    </source>
</reference>
<dbReference type="InterPro" id="IPR006093">
    <property type="entry name" value="Oxy_OxRdtase_FAD_BS"/>
</dbReference>
<dbReference type="Gene3D" id="3.30.43.10">
    <property type="entry name" value="Uridine Diphospho-n-acetylenolpyruvylglucosamine Reductase, domain 2"/>
    <property type="match status" value="1"/>
</dbReference>
<comment type="similarity">
    <text evidence="2">Belongs to the oxygen-dependent FAD-linked oxidoreductase family.</text>
</comment>
<name>A0ABV9WKT2_9ACTN</name>
<dbReference type="InterPro" id="IPR016166">
    <property type="entry name" value="FAD-bd_PCMH"/>
</dbReference>
<keyword evidence="8" id="KW-1185">Reference proteome</keyword>
<evidence type="ECO:0000259" key="6">
    <source>
        <dbReference type="PROSITE" id="PS51387"/>
    </source>
</evidence>
<evidence type="ECO:0000256" key="1">
    <source>
        <dbReference type="ARBA" id="ARBA00001974"/>
    </source>
</evidence>